<dbReference type="PANTHER" id="PTHR23522:SF10">
    <property type="entry name" value="3-PHENYLPROPIONIC ACID TRANSPORTER-RELATED"/>
    <property type="match status" value="1"/>
</dbReference>
<protein>
    <submittedName>
        <fullName evidence="10">Major facilitator superfamily sugar transporter</fullName>
    </submittedName>
</protein>
<dbReference type="PRINTS" id="PR00174">
    <property type="entry name" value="LACYSMPORT"/>
</dbReference>
<dbReference type="InterPro" id="IPR024989">
    <property type="entry name" value="MFS_assoc_dom"/>
</dbReference>
<dbReference type="RefSeq" id="WP_093649470.1">
    <property type="nucleotide sequence ID" value="NZ_CTEN01000001.1"/>
</dbReference>
<evidence type="ECO:0000256" key="6">
    <source>
        <dbReference type="ARBA" id="ARBA00022989"/>
    </source>
</evidence>
<feature type="transmembrane region" description="Helical" evidence="8">
    <location>
        <begin position="293"/>
        <end position="314"/>
    </location>
</feature>
<dbReference type="GO" id="GO:0005351">
    <property type="term" value="F:carbohydrate:proton symporter activity"/>
    <property type="evidence" value="ECO:0007669"/>
    <property type="project" value="InterPro"/>
</dbReference>
<dbReference type="Pfam" id="PF12832">
    <property type="entry name" value="MFS_1_like"/>
    <property type="match status" value="1"/>
</dbReference>
<feature type="transmembrane region" description="Helical" evidence="8">
    <location>
        <begin position="360"/>
        <end position="378"/>
    </location>
</feature>
<evidence type="ECO:0000256" key="2">
    <source>
        <dbReference type="ARBA" id="ARBA00022448"/>
    </source>
</evidence>
<evidence type="ECO:0000256" key="7">
    <source>
        <dbReference type="ARBA" id="ARBA00023136"/>
    </source>
</evidence>
<keyword evidence="11" id="KW-1185">Reference proteome</keyword>
<gene>
    <name evidence="10" type="ORF">BN1356_00084</name>
</gene>
<dbReference type="Gene3D" id="1.20.1250.20">
    <property type="entry name" value="MFS general substrate transporter like domains"/>
    <property type="match status" value="2"/>
</dbReference>
<feature type="transmembrane region" description="Helical" evidence="8">
    <location>
        <begin position="269"/>
        <end position="287"/>
    </location>
</feature>
<dbReference type="GO" id="GO:0005886">
    <property type="term" value="C:plasma membrane"/>
    <property type="evidence" value="ECO:0007669"/>
    <property type="project" value="UniProtKB-SubCell"/>
</dbReference>
<keyword evidence="10" id="KW-0762">Sugar transport</keyword>
<keyword evidence="7 8" id="KW-0472">Membrane</keyword>
<evidence type="ECO:0000256" key="4">
    <source>
        <dbReference type="ARBA" id="ARBA00022519"/>
    </source>
</evidence>
<keyword evidence="4" id="KW-0997">Cell inner membrane</keyword>
<keyword evidence="6 8" id="KW-1133">Transmembrane helix</keyword>
<evidence type="ECO:0000256" key="1">
    <source>
        <dbReference type="ARBA" id="ARBA00004429"/>
    </source>
</evidence>
<evidence type="ECO:0000259" key="9">
    <source>
        <dbReference type="PROSITE" id="PS50850"/>
    </source>
</evidence>
<keyword evidence="3" id="KW-1003">Cell membrane</keyword>
<dbReference type="InterPro" id="IPR036259">
    <property type="entry name" value="MFS_trans_sf"/>
</dbReference>
<dbReference type="InterPro" id="IPR000576">
    <property type="entry name" value="LacY/RafB_perm_fam"/>
</dbReference>
<feature type="transmembrane region" description="Helical" evidence="8">
    <location>
        <begin position="334"/>
        <end position="354"/>
    </location>
</feature>
<dbReference type="InterPro" id="IPR020846">
    <property type="entry name" value="MFS_dom"/>
</dbReference>
<dbReference type="OrthoDB" id="1650886at2"/>
<dbReference type="PROSITE" id="PS50850">
    <property type="entry name" value="MFS"/>
    <property type="match status" value="1"/>
</dbReference>
<comment type="subcellular location">
    <subcellularLocation>
        <location evidence="1">Cell inner membrane</location>
        <topology evidence="1">Multi-pass membrane protein</topology>
    </subcellularLocation>
</comment>
<evidence type="ECO:0000256" key="3">
    <source>
        <dbReference type="ARBA" id="ARBA00022475"/>
    </source>
</evidence>
<dbReference type="SUPFAM" id="SSF103473">
    <property type="entry name" value="MFS general substrate transporter"/>
    <property type="match status" value="1"/>
</dbReference>
<dbReference type="AlphaFoldDB" id="A0A0E4CRN9"/>
<evidence type="ECO:0000256" key="8">
    <source>
        <dbReference type="SAM" id="Phobius"/>
    </source>
</evidence>
<dbReference type="PANTHER" id="PTHR23522">
    <property type="entry name" value="BLL5896 PROTEIN"/>
    <property type="match status" value="1"/>
</dbReference>
<accession>A0A0E4CRN9</accession>
<sequence>MMKKEKIGFAGLQLLAYITFSLCMSNFIPYMAQMGYSSLERSYALSAYAVLTILLQLFFGFLSNAFQTSKWISLVSLFLLGFFASLLFGLNQDSLVLVVLLVGFCGGLVNSLCSLIDTWIMGVNLTMAENLSRLKVFGSIGWTLGSLSSTLLINYFGFKGITLAVLTFTLGILSFSRRLPDSCHQRRKDPETVSAVNLIKNKPYLFLVFILFLLYGLVVANTGIVVDKMLALEASQFEISLKWAMGSLLEIPMYFYSMKLIHKYGNQHLLLLSSAIFVLQFLGFSLAQGSLYIVLFSSLQALTTPIILITSKFLIAELVPVNLQSSSQMIAMSIYMGGSSLLTPLISGYLGSWLGFNLTLALYAFLALVIFISLYLWIQFKPRLQENDC</sequence>
<proteinExistence type="predicted"/>
<evidence type="ECO:0000256" key="5">
    <source>
        <dbReference type="ARBA" id="ARBA00022692"/>
    </source>
</evidence>
<feature type="transmembrane region" description="Helical" evidence="8">
    <location>
        <begin position="136"/>
        <end position="155"/>
    </location>
</feature>
<feature type="domain" description="Major facilitator superfamily (MFS) profile" evidence="9">
    <location>
        <begin position="204"/>
        <end position="389"/>
    </location>
</feature>
<dbReference type="EMBL" id="CTEN01000001">
    <property type="protein sequence ID" value="CQR23717.1"/>
    <property type="molecule type" value="Genomic_DNA"/>
</dbReference>
<feature type="transmembrane region" description="Helical" evidence="8">
    <location>
        <begin position="204"/>
        <end position="224"/>
    </location>
</feature>
<reference evidence="11" key="1">
    <citation type="submission" date="2015-03" db="EMBL/GenBank/DDBJ databases">
        <authorList>
            <person name="Urmite Genomes"/>
        </authorList>
    </citation>
    <scope>NUCLEOTIDE SEQUENCE [LARGE SCALE GENOMIC DNA]</scope>
    <source>
        <strain evidence="11">FF10</strain>
    </source>
</reference>
<keyword evidence="5 8" id="KW-0812">Transmembrane</keyword>
<organism evidence="10 11">
    <name type="scientific">Streptococcus varani</name>
    <dbReference type="NCBI Taxonomy" id="1608583"/>
    <lineage>
        <taxon>Bacteria</taxon>
        <taxon>Bacillati</taxon>
        <taxon>Bacillota</taxon>
        <taxon>Bacilli</taxon>
        <taxon>Lactobacillales</taxon>
        <taxon>Streptococcaceae</taxon>
        <taxon>Streptococcus</taxon>
    </lineage>
</organism>
<feature type="transmembrane region" description="Helical" evidence="8">
    <location>
        <begin position="43"/>
        <end position="62"/>
    </location>
</feature>
<feature type="transmembrane region" description="Helical" evidence="8">
    <location>
        <begin position="96"/>
        <end position="116"/>
    </location>
</feature>
<evidence type="ECO:0000313" key="10">
    <source>
        <dbReference type="EMBL" id="CQR23717.1"/>
    </source>
</evidence>
<dbReference type="STRING" id="1608583.BN1356_00084"/>
<evidence type="ECO:0000313" key="11">
    <source>
        <dbReference type="Proteomes" id="UP000198604"/>
    </source>
</evidence>
<keyword evidence="2" id="KW-0813">Transport</keyword>
<dbReference type="Proteomes" id="UP000198604">
    <property type="component" value="Unassembled WGS sequence"/>
</dbReference>
<feature type="transmembrane region" description="Helical" evidence="8">
    <location>
        <begin position="7"/>
        <end position="31"/>
    </location>
</feature>
<name>A0A0E4CRN9_9STRE</name>
<feature type="transmembrane region" description="Helical" evidence="8">
    <location>
        <begin position="71"/>
        <end position="90"/>
    </location>
</feature>